<dbReference type="SMART" id="SM00387">
    <property type="entry name" value="HATPase_c"/>
    <property type="match status" value="1"/>
</dbReference>
<sequence length="2326" mass="264048">MDWDFELEEIPGYTILTELAHNTNSILYEARDNETQEIVWVKAFSSEAKLKRDQYFSNFIFETSVEDLIPKLMDIVQTEDGESVIVVEKSGISLETYHPTDVKDFLKMAIRCCECLEKIHSLGIIHGSVSRKSFFWDEGKKLMKLSGFCHARTSSIQSEMHITSTVLDRIKSFSSHKALLDCNTDILDLGSSLYRLLTKRTPIMESTVSYSQKVIQQFIDSHQYPIALADIFIKLLTPKVSYKSVVGLKTDFKVLLSTLSTCEDPEVSYRLRFDLGEKDYPPSLQLPNELHGREVERAQLNTILERMCHQVYEKRQSSELVVITGEAGVGKTALVNSILNKAWKHGIFVSCRCKPHYPLGAITQCLRSTIKEIIKCSDEELQKLRISIMTQIPNNVSILLDDIPELKMVVGSHHPPVEPLPPAQSHMRFCTTYLSLVRAITNLDITLTCFVDKLECASRATLSLFSYLMKNNCGRLLIIAARREAERETRWIQELIDHNVKVTEIPLKPLDILHVRRFIAATVSQDDSAIDSLVACCETAKGNPFALSQILIALYRENRIQFNYETKHWNWQLDDVTSKIVNVIDFDLLVRCLRNVRKDLQTLLAYAATIGYTFTADLLHDLLKPPFPTQEILQIAIDEGFIRYFPGEDWYYFLHDIIQEVSRHLLDTDTKSRLHLSIGQLLLKQTDVNVFQIADHFTQASSLINQLEDRSDYRRCLAAAGAKAKALGALDNSLIYYQKAITLLNSSPDGVDGSYEESFSLRLECAEMLIVCQKFENASEMLNQLLLEARTLVHKCQVYAHIYEIQMATSQFETGIQTILNCLSDFGYHVTQHPSDAEVSVVVEEVENSPLMANTKTLEERLKICNDPEVLILMDFLTPTLHSPYIFWLRHLHIVITAIMVKLTLKHGLSAHSCEAFTYFGAHYAQIFEKGEFAYECGEFGLRVAKKLAGPDIKAKVYMLFATYINHMKNDPYHGLTFLRQSQELAVAAGNMRFSALSSGMAAINKFFLGFPLCDVLKDAKANSLELLKLHPDNNLTYAITSISRLVLALQGKCIRGSVNLIFDDGQFFEENLLSVMVSESRFNNSLVWHLRTRVIAFYFLGYYEEALAAVQRSKELPDSTVAIDNFRKWAICLHSLTLAALIRKGQLNDGQVAEALETIRENQTITEKWIIGQVYGAHTALFLIVEAELAALKGDSIKAMDFYEQAAQQSRRLKLVHYEALAYELYAEFLFRRGYITVGMMILDQSIKTYSRWGAYEKAQQLQRMRDNWISSLPTLSGIVCTASVACQTDDSHNTGITGSLASTATSTETVATPPLEDALPADKAMIEFVDILQQISSELEYESLLQQVLKQTSRYISIYSGSLILFDEGKLAVTARWAHDDGTFVLNPIIPYNNVDFLCASLVDKALGSKSVEFFNYHINEYPESISKEDQEYLTKNSIDNIFTAAVFPLIHDNNLVGALYLENTDVGECHLQRMLLLCKQIALSFVNASLLRSTQTKLRDTEQAKKHYLTLVNALPCVVWIGDRDGSSWFVNDKIEEFTGVTSRQFLEWGWSQFIHPKDIDSMMSKWRSSIRKLQPCDLEFRMLSRDGKYRWVLGRHVCVRDEYGKYTWYSMWMDINSHKQALYHVEDGKRRYSLLLECIPCQVFTAHPDGTIDYVNSSWCSYTGQSFSEATTSKWTSCIHQDDLKIHQQQYSVCLQQGLTLECECRIRGANGAYRWFIIRAMPLKNSCGTTIKWFGMCTDIDEQKQQQRLKSNFLANMSHELRTPFSGVMGMLSLLLDTPLNAEQLEYIEMCKQSCDVLMQVVDDLLNFSKLEAGKVELEMLPFNMENLLGDVCELLITLVSKKNLEVAFYVDPNISNVLLGDGNRLRQILLNLLGNAIKFTQKGYIVVRCHIVQDSPHDNDIILKIEVEDTGIGMTIEEQAYLFQPFSQVDGSTTRIYGGTGLGLSICSQLVKLMLGRIGVISQKEKGSNFWFTATLKKESATAASIKDAPEVEQLTAQIRTFKENPRFLIYSHQCVNTMIANYLNPFYCVTCISAQDTLNKMKGAIAEKGPFDIMVLDSLRDAEFWEKLTETDSWDLIRNIKILILTYPSSVKVDEYELPGARQAEIHRVTKPVRRMKLLKSVAEALDINHVDQPRTTPPISNPTPAVPSAPTHHTPRKKAKISISDKGHRMKNGSSNEKDNKKMHVLVAEDNLVAQRLITRMLEKMGYDVTVTNNGLEVVDAYKNKPHAFACIFMDKMMPLCDGYEATRRIRTFEQESHIPRRIPVVALTADAQSKTKEECLEAGMDMWLTKPCHKDNLTRVMLEVAKGTALSSLHFTN</sequence>
<feature type="modified residue" description="4-aspartylphosphate" evidence="2">
    <location>
        <position position="2243"/>
    </location>
</feature>
<dbReference type="Pfam" id="PF00072">
    <property type="entry name" value="Response_reg"/>
    <property type="match status" value="1"/>
</dbReference>
<dbReference type="PROSITE" id="PS50112">
    <property type="entry name" value="PAS"/>
    <property type="match status" value="2"/>
</dbReference>
<dbReference type="CDD" id="cd00130">
    <property type="entry name" value="PAS"/>
    <property type="match status" value="2"/>
</dbReference>
<dbReference type="InterPro" id="IPR003661">
    <property type="entry name" value="HisK_dim/P_dom"/>
</dbReference>
<dbReference type="SMART" id="SM00091">
    <property type="entry name" value="PAS"/>
    <property type="match status" value="2"/>
</dbReference>
<dbReference type="InterPro" id="IPR011006">
    <property type="entry name" value="CheY-like_superfamily"/>
</dbReference>
<dbReference type="InterPro" id="IPR003594">
    <property type="entry name" value="HATPase_dom"/>
</dbReference>
<dbReference type="InterPro" id="IPR013655">
    <property type="entry name" value="PAS_fold_3"/>
</dbReference>
<feature type="region of interest" description="Disordered" evidence="3">
    <location>
        <begin position="2139"/>
        <end position="2188"/>
    </location>
</feature>
<feature type="domain" description="PAS" evidence="6">
    <location>
        <begin position="1632"/>
        <end position="1702"/>
    </location>
</feature>
<evidence type="ECO:0000256" key="2">
    <source>
        <dbReference type="PROSITE-ProRule" id="PRU00169"/>
    </source>
</evidence>
<dbReference type="NCBIfam" id="TIGR00229">
    <property type="entry name" value="sensory_box"/>
    <property type="match status" value="2"/>
</dbReference>
<dbReference type="InterPro" id="IPR011990">
    <property type="entry name" value="TPR-like_helical_dom_sf"/>
</dbReference>
<name>A0ABR2WXF7_9FUNG</name>
<dbReference type="Gene3D" id="1.10.287.130">
    <property type="match status" value="1"/>
</dbReference>
<dbReference type="Gene3D" id="1.10.510.10">
    <property type="entry name" value="Transferase(Phosphotransferase) domain 1"/>
    <property type="match status" value="1"/>
</dbReference>
<evidence type="ECO:0000259" key="5">
    <source>
        <dbReference type="PROSITE" id="PS50110"/>
    </source>
</evidence>
<dbReference type="PANTHER" id="PTHR45339:SF5">
    <property type="entry name" value="HISTIDINE KINASE"/>
    <property type="match status" value="1"/>
</dbReference>
<reference evidence="8 9" key="1">
    <citation type="submission" date="2023-04" db="EMBL/GenBank/DDBJ databases">
        <title>Genome of Basidiobolus ranarum AG-B5.</title>
        <authorList>
            <person name="Stajich J.E."/>
            <person name="Carter-House D."/>
            <person name="Gryganskyi A."/>
        </authorList>
    </citation>
    <scope>NUCLEOTIDE SEQUENCE [LARGE SCALE GENOMIC DNA]</scope>
    <source>
        <strain evidence="8 9">AG-B5</strain>
    </source>
</reference>
<dbReference type="PRINTS" id="PR00344">
    <property type="entry name" value="BCTRLSENSOR"/>
</dbReference>
<dbReference type="InterPro" id="IPR000700">
    <property type="entry name" value="PAS-assoc_C"/>
</dbReference>
<evidence type="ECO:0000313" key="9">
    <source>
        <dbReference type="Proteomes" id="UP001479436"/>
    </source>
</evidence>
<evidence type="ECO:0000313" key="8">
    <source>
        <dbReference type="EMBL" id="KAK9766157.1"/>
    </source>
</evidence>
<dbReference type="InterPro" id="IPR041664">
    <property type="entry name" value="AAA_16"/>
</dbReference>
<dbReference type="Pfam" id="PF08447">
    <property type="entry name" value="PAS_3"/>
    <property type="match status" value="2"/>
</dbReference>
<organism evidence="8 9">
    <name type="scientific">Basidiobolus ranarum</name>
    <dbReference type="NCBI Taxonomy" id="34480"/>
    <lineage>
        <taxon>Eukaryota</taxon>
        <taxon>Fungi</taxon>
        <taxon>Fungi incertae sedis</taxon>
        <taxon>Zoopagomycota</taxon>
        <taxon>Entomophthoromycotina</taxon>
        <taxon>Basidiobolomycetes</taxon>
        <taxon>Basidiobolales</taxon>
        <taxon>Basidiobolaceae</taxon>
        <taxon>Basidiobolus</taxon>
    </lineage>
</organism>
<dbReference type="Pfam" id="PF02518">
    <property type="entry name" value="HATPase_c"/>
    <property type="match status" value="1"/>
</dbReference>
<dbReference type="SUPFAM" id="SSF55874">
    <property type="entry name" value="ATPase domain of HSP90 chaperone/DNA topoisomerase II/histidine kinase"/>
    <property type="match status" value="1"/>
</dbReference>
<dbReference type="SMART" id="SM00388">
    <property type="entry name" value="HisKA"/>
    <property type="match status" value="1"/>
</dbReference>
<dbReference type="PROSITE" id="PS50109">
    <property type="entry name" value="HIS_KIN"/>
    <property type="match status" value="1"/>
</dbReference>
<dbReference type="InterPro" id="IPR011009">
    <property type="entry name" value="Kinase-like_dom_sf"/>
</dbReference>
<dbReference type="EC" id="2.7.13.3" evidence="8"/>
<keyword evidence="9" id="KW-1185">Reference proteome</keyword>
<dbReference type="SMART" id="SM00448">
    <property type="entry name" value="REC"/>
    <property type="match status" value="1"/>
</dbReference>
<dbReference type="SUPFAM" id="SSF55781">
    <property type="entry name" value="GAF domain-like"/>
    <property type="match status" value="1"/>
</dbReference>
<dbReference type="CDD" id="cd17546">
    <property type="entry name" value="REC_hyHK_CKI1_RcsC-like"/>
    <property type="match status" value="1"/>
</dbReference>
<dbReference type="Gene3D" id="3.30.450.40">
    <property type="match status" value="1"/>
</dbReference>
<dbReference type="PROSITE" id="PS50113">
    <property type="entry name" value="PAC"/>
    <property type="match status" value="2"/>
</dbReference>
<dbReference type="InterPro" id="IPR029016">
    <property type="entry name" value="GAF-like_dom_sf"/>
</dbReference>
<dbReference type="Gene3D" id="3.30.565.10">
    <property type="entry name" value="Histidine kinase-like ATPase, C-terminal domain"/>
    <property type="match status" value="1"/>
</dbReference>
<dbReference type="InterPro" id="IPR001610">
    <property type="entry name" value="PAC"/>
</dbReference>
<feature type="domain" description="Histidine kinase" evidence="4">
    <location>
        <begin position="1761"/>
        <end position="1984"/>
    </location>
</feature>
<dbReference type="EMBL" id="JASJQH010000183">
    <property type="protein sequence ID" value="KAK9766157.1"/>
    <property type="molecule type" value="Genomic_DNA"/>
</dbReference>
<dbReference type="InterPro" id="IPR000014">
    <property type="entry name" value="PAS"/>
</dbReference>
<dbReference type="InterPro" id="IPR005467">
    <property type="entry name" value="His_kinase_dom"/>
</dbReference>
<feature type="domain" description="Response regulatory" evidence="5">
    <location>
        <begin position="2192"/>
        <end position="2314"/>
    </location>
</feature>
<dbReference type="InterPro" id="IPR035965">
    <property type="entry name" value="PAS-like_dom_sf"/>
</dbReference>
<feature type="domain" description="PAC" evidence="7">
    <location>
        <begin position="1705"/>
        <end position="1757"/>
    </location>
</feature>
<evidence type="ECO:0000259" key="6">
    <source>
        <dbReference type="PROSITE" id="PS50112"/>
    </source>
</evidence>
<feature type="domain" description="PAS" evidence="6">
    <location>
        <begin position="1507"/>
        <end position="1577"/>
    </location>
</feature>
<dbReference type="Proteomes" id="UP001479436">
    <property type="component" value="Unassembled WGS sequence"/>
</dbReference>
<dbReference type="InterPro" id="IPR000719">
    <property type="entry name" value="Prot_kinase_dom"/>
</dbReference>
<proteinExistence type="predicted"/>
<dbReference type="Gene3D" id="3.30.450.20">
    <property type="entry name" value="PAS domain"/>
    <property type="match status" value="2"/>
</dbReference>
<dbReference type="InterPro" id="IPR001789">
    <property type="entry name" value="Sig_transdc_resp-reg_receiver"/>
</dbReference>
<dbReference type="InterPro" id="IPR036890">
    <property type="entry name" value="HATPase_C_sf"/>
</dbReference>
<feature type="compositionally biased region" description="Pro residues" evidence="3">
    <location>
        <begin position="2143"/>
        <end position="2155"/>
    </location>
</feature>
<dbReference type="SUPFAM" id="SSF55785">
    <property type="entry name" value="PYP-like sensor domain (PAS domain)"/>
    <property type="match status" value="2"/>
</dbReference>
<evidence type="ECO:0000256" key="1">
    <source>
        <dbReference type="ARBA" id="ARBA00022553"/>
    </source>
</evidence>
<dbReference type="SUPFAM" id="SSF47384">
    <property type="entry name" value="Homodimeric domain of signal transducing histidine kinase"/>
    <property type="match status" value="1"/>
</dbReference>
<comment type="caution">
    <text evidence="8">The sequence shown here is derived from an EMBL/GenBank/DDBJ whole genome shotgun (WGS) entry which is preliminary data.</text>
</comment>
<dbReference type="Pfam" id="PF13191">
    <property type="entry name" value="AAA_16"/>
    <property type="match status" value="1"/>
</dbReference>
<dbReference type="GO" id="GO:0004673">
    <property type="term" value="F:protein histidine kinase activity"/>
    <property type="evidence" value="ECO:0007669"/>
    <property type="project" value="UniProtKB-EC"/>
</dbReference>
<gene>
    <name evidence="8" type="primary">CHK1_1</name>
    <name evidence="8" type="ORF">K7432_004972</name>
</gene>
<keyword evidence="8" id="KW-0808">Transferase</keyword>
<dbReference type="SMART" id="SM00086">
    <property type="entry name" value="PAC"/>
    <property type="match status" value="2"/>
</dbReference>
<dbReference type="CDD" id="cd16922">
    <property type="entry name" value="HATPase_EvgS-ArcB-TorS-like"/>
    <property type="match status" value="1"/>
</dbReference>
<evidence type="ECO:0000259" key="7">
    <source>
        <dbReference type="PROSITE" id="PS50113"/>
    </source>
</evidence>
<evidence type="ECO:0000259" key="4">
    <source>
        <dbReference type="PROSITE" id="PS50109"/>
    </source>
</evidence>
<dbReference type="SUPFAM" id="SSF56112">
    <property type="entry name" value="Protein kinase-like (PK-like)"/>
    <property type="match status" value="1"/>
</dbReference>
<dbReference type="SUPFAM" id="SSF52172">
    <property type="entry name" value="CheY-like"/>
    <property type="match status" value="1"/>
</dbReference>
<feature type="domain" description="PAC" evidence="7">
    <location>
        <begin position="1580"/>
        <end position="1631"/>
    </location>
</feature>
<evidence type="ECO:0000256" key="3">
    <source>
        <dbReference type="SAM" id="MobiDB-lite"/>
    </source>
</evidence>
<protein>
    <submittedName>
        <fullName evidence="8">Chk1 protein kinase</fullName>
        <ecNumber evidence="8">2.7.13.3</ecNumber>
    </submittedName>
</protein>
<accession>A0ABR2WXF7</accession>
<dbReference type="PANTHER" id="PTHR45339">
    <property type="entry name" value="HYBRID SIGNAL TRANSDUCTION HISTIDINE KINASE J"/>
    <property type="match status" value="1"/>
</dbReference>
<dbReference type="CDD" id="cd00082">
    <property type="entry name" value="HisKA"/>
    <property type="match status" value="1"/>
</dbReference>
<keyword evidence="1 2" id="KW-0597">Phosphoprotein</keyword>
<dbReference type="SUPFAM" id="SSF52540">
    <property type="entry name" value="P-loop containing nucleoside triphosphate hydrolases"/>
    <property type="match status" value="1"/>
</dbReference>
<dbReference type="SUPFAM" id="SSF48452">
    <property type="entry name" value="TPR-like"/>
    <property type="match status" value="1"/>
</dbReference>
<dbReference type="Gene3D" id="3.40.50.300">
    <property type="entry name" value="P-loop containing nucleotide triphosphate hydrolases"/>
    <property type="match status" value="1"/>
</dbReference>
<keyword evidence="8" id="KW-0418">Kinase</keyword>
<dbReference type="InterPro" id="IPR036097">
    <property type="entry name" value="HisK_dim/P_sf"/>
</dbReference>
<dbReference type="PROSITE" id="PS50110">
    <property type="entry name" value="RESPONSE_REGULATORY"/>
    <property type="match status" value="1"/>
</dbReference>
<dbReference type="Gene3D" id="3.40.50.2300">
    <property type="match status" value="1"/>
</dbReference>
<dbReference type="SMART" id="SM00220">
    <property type="entry name" value="S_TKc"/>
    <property type="match status" value="1"/>
</dbReference>
<dbReference type="InterPro" id="IPR004358">
    <property type="entry name" value="Sig_transdc_His_kin-like_C"/>
</dbReference>
<dbReference type="Pfam" id="PF00512">
    <property type="entry name" value="HisKA"/>
    <property type="match status" value="1"/>
</dbReference>
<dbReference type="InterPro" id="IPR027417">
    <property type="entry name" value="P-loop_NTPase"/>
</dbReference>